<dbReference type="AlphaFoldDB" id="A0A7T8BBU4"/>
<dbReference type="RefSeq" id="WP_215628051.1">
    <property type="nucleotide sequence ID" value="NZ_CP067089.2"/>
</dbReference>
<evidence type="ECO:0000313" key="2">
    <source>
        <dbReference type="EMBL" id="QQO10746.1"/>
    </source>
</evidence>
<sequence>MSHNEGAVEFGAVIILFFLAAILAGGSLYTAVTQTYVQRNTNEFRGKLDSEILLKNIVADMQELTGFEYDAADSAVLDDLRVRYSAYGLEITDVSSGYHLDFLSDGELADEKLSKFIFINDTAADFIDWRDLHGLSVKKDQWKSFVKEEAWDACVSYGWVPETQTDSFAYRFIVTSFNTTSYDRLFPLINDFPMMNVNMIDPEILVPLVTRGSFKIERAEHKMELLANRLREGPMGTADISSLLDVPVTHDIFDYLGTKTAFWRISFSAKKGLFTEAVAAAIPVRDGKRQEISEYKLVGRRFIHEP</sequence>
<keyword evidence="1" id="KW-0472">Membrane</keyword>
<dbReference type="EMBL" id="CP067089">
    <property type="protein sequence ID" value="QQO10746.1"/>
    <property type="molecule type" value="Genomic_DNA"/>
</dbReference>
<dbReference type="KEGG" id="bhc:JFL75_07475"/>
<keyword evidence="1" id="KW-1133">Transmembrane helix</keyword>
<accession>A0A7T8BBU4</accession>
<feature type="transmembrane region" description="Helical" evidence="1">
    <location>
        <begin position="12"/>
        <end position="32"/>
    </location>
</feature>
<keyword evidence="3" id="KW-1185">Reference proteome</keyword>
<evidence type="ECO:0000313" key="3">
    <source>
        <dbReference type="Proteomes" id="UP000595917"/>
    </source>
</evidence>
<proteinExistence type="predicted"/>
<dbReference type="Proteomes" id="UP000595917">
    <property type="component" value="Chromosome"/>
</dbReference>
<keyword evidence="1" id="KW-0812">Transmembrane</keyword>
<name>A0A7T8BBU4_9SPIR</name>
<organism evidence="2 3">
    <name type="scientific">Breznakiella homolactica</name>
    <dbReference type="NCBI Taxonomy" id="2798577"/>
    <lineage>
        <taxon>Bacteria</taxon>
        <taxon>Pseudomonadati</taxon>
        <taxon>Spirochaetota</taxon>
        <taxon>Spirochaetia</taxon>
        <taxon>Spirochaetales</taxon>
        <taxon>Breznakiellaceae</taxon>
        <taxon>Breznakiella</taxon>
    </lineage>
</organism>
<protein>
    <recommendedName>
        <fullName evidence="4">Type II secretion system protein K</fullName>
    </recommendedName>
</protein>
<evidence type="ECO:0000256" key="1">
    <source>
        <dbReference type="SAM" id="Phobius"/>
    </source>
</evidence>
<evidence type="ECO:0008006" key="4">
    <source>
        <dbReference type="Google" id="ProtNLM"/>
    </source>
</evidence>
<gene>
    <name evidence="2" type="ORF">JFL75_07475</name>
</gene>
<reference evidence="2" key="1">
    <citation type="submission" date="2021-01" db="EMBL/GenBank/DDBJ databases">
        <title>Description of Breznakiella homolactica.</title>
        <authorList>
            <person name="Song Y."/>
            <person name="Brune A."/>
        </authorList>
    </citation>
    <scope>NUCLEOTIDE SEQUENCE</scope>
    <source>
        <strain evidence="2">RmG30</strain>
    </source>
</reference>